<dbReference type="OrthoDB" id="1495982at2"/>
<protein>
    <submittedName>
        <fullName evidence="1">Uncharacterized protein</fullName>
    </submittedName>
</protein>
<reference evidence="2" key="1">
    <citation type="submission" date="2015-08" db="EMBL/GenBank/DDBJ databases">
        <title>Genome sequencing project for genomic taxonomy and phylogenomics of Bacillus-like bacteria.</title>
        <authorList>
            <person name="Liu B."/>
            <person name="Wang J."/>
            <person name="Zhu Y."/>
            <person name="Liu G."/>
            <person name="Chen Q."/>
            <person name="Chen Z."/>
            <person name="Lan J."/>
            <person name="Che J."/>
            <person name="Ge C."/>
            <person name="Shi H."/>
            <person name="Pan Z."/>
            <person name="Liu X."/>
        </authorList>
    </citation>
    <scope>NUCLEOTIDE SEQUENCE [LARGE SCALE GENOMIC DNA]</scope>
    <source>
        <strain evidence="2">FJAT-22460</strain>
    </source>
</reference>
<dbReference type="PATRIC" id="fig|1705565.3.peg.5162"/>
<proteinExistence type="predicted"/>
<organism evidence="1 2">
    <name type="scientific">Paenibacillus solani</name>
    <dbReference type="NCBI Taxonomy" id="1705565"/>
    <lineage>
        <taxon>Bacteria</taxon>
        <taxon>Bacillati</taxon>
        <taxon>Bacillota</taxon>
        <taxon>Bacilli</taxon>
        <taxon>Bacillales</taxon>
        <taxon>Paenibacillaceae</taxon>
        <taxon>Paenibacillus</taxon>
    </lineage>
</organism>
<accession>A0A0M1P7D3</accession>
<sequence>MEQEFIQYHFEELIKTIITLSSPADRQIYIIDIGHTGDEMVIDFDTHYKDLLVYYLNTGLLTSEQAKSLKRYDDFLNQKCAGQPVEFFLDRLELKTNNIWEEIRNESKKLLKTLDKEDLVLEVWREVNGDIEHTKTKLIRSD</sequence>
<gene>
    <name evidence="1" type="ORF">AM231_15460</name>
</gene>
<dbReference type="EMBL" id="LIUT01000001">
    <property type="protein sequence ID" value="KOR90383.1"/>
    <property type="molecule type" value="Genomic_DNA"/>
</dbReference>
<dbReference type="RefSeq" id="WP_054403323.1">
    <property type="nucleotide sequence ID" value="NZ_LIUT01000001.1"/>
</dbReference>
<evidence type="ECO:0000313" key="2">
    <source>
        <dbReference type="Proteomes" id="UP000036932"/>
    </source>
</evidence>
<dbReference type="Proteomes" id="UP000036932">
    <property type="component" value="Unassembled WGS sequence"/>
</dbReference>
<name>A0A0M1P7D3_9BACL</name>
<dbReference type="AlphaFoldDB" id="A0A0M1P7D3"/>
<comment type="caution">
    <text evidence="1">The sequence shown here is derived from an EMBL/GenBank/DDBJ whole genome shotgun (WGS) entry which is preliminary data.</text>
</comment>
<evidence type="ECO:0000313" key="1">
    <source>
        <dbReference type="EMBL" id="KOR90383.1"/>
    </source>
</evidence>
<keyword evidence="2" id="KW-1185">Reference proteome</keyword>